<dbReference type="Gene3D" id="3.40.50.150">
    <property type="entry name" value="Vaccinia Virus protein VP39"/>
    <property type="match status" value="1"/>
</dbReference>
<name>A0ABT1J2M2_9ACTN</name>
<dbReference type="InterPro" id="IPR036390">
    <property type="entry name" value="WH_DNA-bd_sf"/>
</dbReference>
<dbReference type="Gene3D" id="1.10.10.10">
    <property type="entry name" value="Winged helix-like DNA-binding domain superfamily/Winged helix DNA-binding domain"/>
    <property type="match status" value="1"/>
</dbReference>
<comment type="caution">
    <text evidence="2">The sequence shown here is derived from an EMBL/GenBank/DDBJ whole genome shotgun (WGS) entry which is preliminary data.</text>
</comment>
<evidence type="ECO:0000259" key="1">
    <source>
        <dbReference type="Pfam" id="PF21320"/>
    </source>
</evidence>
<feature type="domain" description="S-adenosylmethionine-dependent methyltransferase Rv2258c-like winged HTH" evidence="1">
    <location>
        <begin position="27"/>
        <end position="100"/>
    </location>
</feature>
<dbReference type="EMBL" id="JAMZDX010000004">
    <property type="protein sequence ID" value="MCP2311494.1"/>
    <property type="molecule type" value="Genomic_DNA"/>
</dbReference>
<evidence type="ECO:0000313" key="2">
    <source>
        <dbReference type="EMBL" id="MCP2311494.1"/>
    </source>
</evidence>
<dbReference type="RefSeq" id="WP_253800097.1">
    <property type="nucleotide sequence ID" value="NZ_BAAAUB010000009.1"/>
</dbReference>
<proteinExistence type="predicted"/>
<dbReference type="Proteomes" id="UP001206483">
    <property type="component" value="Unassembled WGS sequence"/>
</dbReference>
<dbReference type="SUPFAM" id="SSF46785">
    <property type="entry name" value="Winged helix' DNA-binding domain"/>
    <property type="match status" value="1"/>
</dbReference>
<dbReference type="InterPro" id="IPR029063">
    <property type="entry name" value="SAM-dependent_MTases_sf"/>
</dbReference>
<gene>
    <name evidence="2" type="ORF">FHR36_004657</name>
</gene>
<protein>
    <recommendedName>
        <fullName evidence="1">S-adenosylmethionine-dependent methyltransferase Rv2258c-like winged HTH domain-containing protein</fullName>
    </recommendedName>
</protein>
<dbReference type="SUPFAM" id="SSF53335">
    <property type="entry name" value="S-adenosyl-L-methionine-dependent methyltransferases"/>
    <property type="match status" value="1"/>
</dbReference>
<dbReference type="Pfam" id="PF21320">
    <property type="entry name" value="WHD_Rv2258c"/>
    <property type="match status" value="1"/>
</dbReference>
<accession>A0ABT1J2M2</accession>
<dbReference type="InterPro" id="IPR048711">
    <property type="entry name" value="WHD_Rv2258c"/>
</dbReference>
<dbReference type="InterPro" id="IPR053173">
    <property type="entry name" value="SAM-binding_MTase"/>
</dbReference>
<dbReference type="PANTHER" id="PTHR45128">
    <property type="entry name" value="METHYLTRANSFERASE TYPE 11"/>
    <property type="match status" value="1"/>
</dbReference>
<dbReference type="InterPro" id="IPR036388">
    <property type="entry name" value="WH-like_DNA-bd_sf"/>
</dbReference>
<organism evidence="2 3">
    <name type="scientific">Kitasatospora paracochleata</name>
    <dbReference type="NCBI Taxonomy" id="58354"/>
    <lineage>
        <taxon>Bacteria</taxon>
        <taxon>Bacillati</taxon>
        <taxon>Actinomycetota</taxon>
        <taxon>Actinomycetes</taxon>
        <taxon>Kitasatosporales</taxon>
        <taxon>Streptomycetaceae</taxon>
        <taxon>Kitasatospora</taxon>
    </lineage>
</organism>
<reference evidence="2 3" key="1">
    <citation type="submission" date="2022-06" db="EMBL/GenBank/DDBJ databases">
        <title>Sequencing the genomes of 1000 actinobacteria strains.</title>
        <authorList>
            <person name="Klenk H.-P."/>
        </authorList>
    </citation>
    <scope>NUCLEOTIDE SEQUENCE [LARGE SCALE GENOMIC DNA]</scope>
    <source>
        <strain evidence="2 3">DSM 41656</strain>
    </source>
</reference>
<keyword evidence="3" id="KW-1185">Reference proteome</keyword>
<evidence type="ECO:0000313" key="3">
    <source>
        <dbReference type="Proteomes" id="UP001206483"/>
    </source>
</evidence>
<dbReference type="PANTHER" id="PTHR45128:SF2">
    <property type="entry name" value="METHYLTRANSFERASE DOMAIN-CONTAINING PROTEIN"/>
    <property type="match status" value="1"/>
</dbReference>
<sequence length="360" mass="37334">MTTVETAPETDLIEQAVGTVFGDLGAACTAPLVVLGDRLGLFRALAGAGPLGPADLAARTGLAERYVREWLRGVAVAGYLDYDAATDRFTLTDAYAAVLADDAGPAALIGVFPGFAALWADLDRIEDFFRSGGGMGWGDHHPALGAAQDRFTRPAYVHGLVAEWIPAVDGIAPRLEAGARVADLGCGWGQSSILIGQRWPNTRVTGFDADDAAIAHARSAAVEAGVDDRVSFEVADAAGYPGKGYDLVTFTDSLHDMGDPVAAAAHARTTLADHGAVLVVEPLAADRFADDFANPYARIGYAISTLVCTPSSLAQPGAAALGAMAGEARLREVLAAAGLTRVRRIAQDSAPVNIVLEARP</sequence>
<dbReference type="Pfam" id="PF13489">
    <property type="entry name" value="Methyltransf_23"/>
    <property type="match status" value="1"/>
</dbReference>